<proteinExistence type="inferred from homology"/>
<feature type="signal peptide" evidence="6">
    <location>
        <begin position="1"/>
        <end position="22"/>
    </location>
</feature>
<protein>
    <submittedName>
        <fullName evidence="9">RagB/SusD family nutrient uptake outer membrane protein</fullName>
    </submittedName>
</protein>
<keyword evidence="3 6" id="KW-0732">Signal</keyword>
<evidence type="ECO:0000256" key="6">
    <source>
        <dbReference type="SAM" id="SignalP"/>
    </source>
</evidence>
<sequence>MKKHFTTLLLPLTMVLAIIAGAGSCTKYLDKSPLADINETEAFKNFRNFQGFTEELYGCIPLITGIGSHNNWNFGDEEMWEPTETRLLAYNIDQGDYWGWNTAIFGSWFKTGGTPAPGNSNDRGVKGNLWGLSWYGIRKANIGLANLDKLTEATQEEKDLIAGQLYFFRGWFHFMMMQYWGGLPYIDTALPADVTPKLPRLNYQQTADKVTLDLQRAADLLPVNWDALTAGQATIGNNNYRANKIMALAFLGKNLLLAGSPLMNRVSTGNSSYNADYCKKAADVLGQALQLTETTGRYELANFSEYSKLFYTYNQGGAVPGLKEAILLENLADVGGRFRWNQVNDYRPMTINPSGIKVYPTANYVDLYGMANGLPIPDPEKPDAESGYDPEYPWKGRDPRFYNDIVIDGEKCVNNPSFVGNNEFRQYASLYTGGLYRTDNATKKVFTGYMFTKFFPRLVNDYDGYRDNNAVALSLLRLADVYLLYAEAASEGYNSPTGKAPGYSKTAVEAVNFIRNRPGLGVGPVAAKFLGSQDAFRSEYRRERAVELAFEGHRFVDLRRWLLLTQRPYTLKKGIEFDRGLPNAQVYADPRNARVKNFRETVLFERQLGERHYWFPFIVSDANMYPEFKQNPGW</sequence>
<organism evidence="9 10">
    <name type="scientific">Paraflavitalea soli</name>
    <dbReference type="NCBI Taxonomy" id="2315862"/>
    <lineage>
        <taxon>Bacteria</taxon>
        <taxon>Pseudomonadati</taxon>
        <taxon>Bacteroidota</taxon>
        <taxon>Chitinophagia</taxon>
        <taxon>Chitinophagales</taxon>
        <taxon>Chitinophagaceae</taxon>
        <taxon>Paraflavitalea</taxon>
    </lineage>
</organism>
<dbReference type="PROSITE" id="PS51257">
    <property type="entry name" value="PROKAR_LIPOPROTEIN"/>
    <property type="match status" value="1"/>
</dbReference>
<dbReference type="SUPFAM" id="SSF48452">
    <property type="entry name" value="TPR-like"/>
    <property type="match status" value="1"/>
</dbReference>
<gene>
    <name evidence="9" type="ORF">D3H65_09045</name>
</gene>
<dbReference type="AlphaFoldDB" id="A0A3B7MI76"/>
<dbReference type="Pfam" id="PF07980">
    <property type="entry name" value="SusD_RagB"/>
    <property type="match status" value="1"/>
</dbReference>
<accession>A0A3B7MI76</accession>
<reference evidence="9 10" key="1">
    <citation type="submission" date="2018-09" db="EMBL/GenBank/DDBJ databases">
        <title>Genome sequencing of strain 6GH32-13.</title>
        <authorList>
            <person name="Weon H.-Y."/>
            <person name="Heo J."/>
            <person name="Kwon S.-W."/>
        </authorList>
    </citation>
    <scope>NUCLEOTIDE SEQUENCE [LARGE SCALE GENOMIC DNA]</scope>
    <source>
        <strain evidence="9 10">5GH32-13</strain>
    </source>
</reference>
<comment type="similarity">
    <text evidence="2">Belongs to the SusD family.</text>
</comment>
<name>A0A3B7MI76_9BACT</name>
<evidence type="ECO:0000256" key="5">
    <source>
        <dbReference type="ARBA" id="ARBA00023237"/>
    </source>
</evidence>
<dbReference type="Gene3D" id="1.25.40.390">
    <property type="match status" value="1"/>
</dbReference>
<dbReference type="KEGG" id="pseg:D3H65_09045"/>
<dbReference type="Proteomes" id="UP000263900">
    <property type="component" value="Chromosome"/>
</dbReference>
<dbReference type="RefSeq" id="WP_119049999.1">
    <property type="nucleotide sequence ID" value="NZ_CP032157.1"/>
</dbReference>
<evidence type="ECO:0000256" key="4">
    <source>
        <dbReference type="ARBA" id="ARBA00023136"/>
    </source>
</evidence>
<feature type="chain" id="PRO_5017678162" evidence="6">
    <location>
        <begin position="23"/>
        <end position="634"/>
    </location>
</feature>
<evidence type="ECO:0000259" key="7">
    <source>
        <dbReference type="Pfam" id="PF07980"/>
    </source>
</evidence>
<keyword evidence="10" id="KW-1185">Reference proteome</keyword>
<dbReference type="EMBL" id="CP032157">
    <property type="protein sequence ID" value="AXY74112.1"/>
    <property type="molecule type" value="Genomic_DNA"/>
</dbReference>
<dbReference type="InterPro" id="IPR033985">
    <property type="entry name" value="SusD-like_N"/>
</dbReference>
<dbReference type="InterPro" id="IPR011990">
    <property type="entry name" value="TPR-like_helical_dom_sf"/>
</dbReference>
<evidence type="ECO:0000313" key="10">
    <source>
        <dbReference type="Proteomes" id="UP000263900"/>
    </source>
</evidence>
<evidence type="ECO:0000256" key="2">
    <source>
        <dbReference type="ARBA" id="ARBA00006275"/>
    </source>
</evidence>
<evidence type="ECO:0000256" key="3">
    <source>
        <dbReference type="ARBA" id="ARBA00022729"/>
    </source>
</evidence>
<dbReference type="InterPro" id="IPR012944">
    <property type="entry name" value="SusD_RagB_dom"/>
</dbReference>
<evidence type="ECO:0000313" key="9">
    <source>
        <dbReference type="EMBL" id="AXY74112.1"/>
    </source>
</evidence>
<feature type="domain" description="SusD-like N-terminal" evidence="8">
    <location>
        <begin position="124"/>
        <end position="227"/>
    </location>
</feature>
<dbReference type="Pfam" id="PF14322">
    <property type="entry name" value="SusD-like_3"/>
    <property type="match status" value="1"/>
</dbReference>
<keyword evidence="4" id="KW-0472">Membrane</keyword>
<dbReference type="GO" id="GO:0009279">
    <property type="term" value="C:cell outer membrane"/>
    <property type="evidence" value="ECO:0007669"/>
    <property type="project" value="UniProtKB-SubCell"/>
</dbReference>
<evidence type="ECO:0000259" key="8">
    <source>
        <dbReference type="Pfam" id="PF14322"/>
    </source>
</evidence>
<feature type="domain" description="RagB/SusD" evidence="7">
    <location>
        <begin position="354"/>
        <end position="634"/>
    </location>
</feature>
<evidence type="ECO:0000256" key="1">
    <source>
        <dbReference type="ARBA" id="ARBA00004442"/>
    </source>
</evidence>
<comment type="subcellular location">
    <subcellularLocation>
        <location evidence="1">Cell outer membrane</location>
    </subcellularLocation>
</comment>
<dbReference type="OrthoDB" id="5694214at2"/>
<keyword evidence="5" id="KW-0998">Cell outer membrane</keyword>